<evidence type="ECO:0000313" key="1">
    <source>
        <dbReference type="EMBL" id="MBC6491495.1"/>
    </source>
</evidence>
<sequence length="141" mass="15924">MSSFPPVLSSAVTTSPVIELTEDVKQDLLADAEETGQVIVHGRFTCRASWELVRVWKTTYLIDRSSGHRSQLLFAENICMAPMWTALEMGETLRFTLIFEALPRGCNVFDFAEIIPEPGGFLVENIRRNRQDIYTIDLSAL</sequence>
<reference evidence="1 2" key="1">
    <citation type="submission" date="2016-07" db="EMBL/GenBank/DDBJ databases">
        <title>Genome analysis of Flavihumibacter stibioxidans YS-17.</title>
        <authorList>
            <person name="Shi K."/>
            <person name="Han Y."/>
            <person name="Wang G."/>
        </authorList>
    </citation>
    <scope>NUCLEOTIDE SEQUENCE [LARGE SCALE GENOMIC DNA]</scope>
    <source>
        <strain evidence="1 2">YS-17</strain>
    </source>
</reference>
<dbReference type="EMBL" id="MBUA01000012">
    <property type="protein sequence ID" value="MBC6491495.1"/>
    <property type="molecule type" value="Genomic_DNA"/>
</dbReference>
<evidence type="ECO:0000313" key="2">
    <source>
        <dbReference type="Proteomes" id="UP000765802"/>
    </source>
</evidence>
<dbReference type="RefSeq" id="WP_187256777.1">
    <property type="nucleotide sequence ID" value="NZ_JBHULF010000014.1"/>
</dbReference>
<accession>A0ABR7M8Z1</accession>
<protein>
    <submittedName>
        <fullName evidence="1">Uncharacterized protein</fullName>
    </submittedName>
</protein>
<dbReference type="Proteomes" id="UP000765802">
    <property type="component" value="Unassembled WGS sequence"/>
</dbReference>
<name>A0ABR7M8Z1_9BACT</name>
<organism evidence="1 2">
    <name type="scientific">Flavihumibacter stibioxidans</name>
    <dbReference type="NCBI Taxonomy" id="1834163"/>
    <lineage>
        <taxon>Bacteria</taxon>
        <taxon>Pseudomonadati</taxon>
        <taxon>Bacteroidota</taxon>
        <taxon>Chitinophagia</taxon>
        <taxon>Chitinophagales</taxon>
        <taxon>Chitinophagaceae</taxon>
        <taxon>Flavihumibacter</taxon>
    </lineage>
</organism>
<keyword evidence="2" id="KW-1185">Reference proteome</keyword>
<comment type="caution">
    <text evidence="1">The sequence shown here is derived from an EMBL/GenBank/DDBJ whole genome shotgun (WGS) entry which is preliminary data.</text>
</comment>
<proteinExistence type="predicted"/>
<gene>
    <name evidence="1" type="ORF">BC349_10650</name>
</gene>